<evidence type="ECO:0000256" key="1">
    <source>
        <dbReference type="SAM" id="Phobius"/>
    </source>
</evidence>
<accession>A0A2G9UWP1</accession>
<keyword evidence="1" id="KW-0812">Transmembrane</keyword>
<dbReference type="CDD" id="cd11304">
    <property type="entry name" value="Cadherin_repeat"/>
    <property type="match status" value="1"/>
</dbReference>
<evidence type="ECO:0000313" key="3">
    <source>
        <dbReference type="Proteomes" id="UP000230423"/>
    </source>
</evidence>
<keyword evidence="1" id="KW-1133">Transmembrane helix</keyword>
<keyword evidence="3" id="KW-1185">Reference proteome</keyword>
<dbReference type="Proteomes" id="UP000230423">
    <property type="component" value="Unassembled WGS sequence"/>
</dbReference>
<gene>
    <name evidence="2" type="ORF">TELCIR_03344</name>
</gene>
<dbReference type="GO" id="GO:0016020">
    <property type="term" value="C:membrane"/>
    <property type="evidence" value="ECO:0007669"/>
    <property type="project" value="InterPro"/>
</dbReference>
<feature type="transmembrane region" description="Helical" evidence="1">
    <location>
        <begin position="86"/>
        <end position="112"/>
    </location>
</feature>
<dbReference type="GO" id="GO:0005509">
    <property type="term" value="F:calcium ion binding"/>
    <property type="evidence" value="ECO:0007669"/>
    <property type="project" value="InterPro"/>
</dbReference>
<dbReference type="SUPFAM" id="SSF49313">
    <property type="entry name" value="Cadherin-like"/>
    <property type="match status" value="1"/>
</dbReference>
<name>A0A2G9UWP1_TELCI</name>
<evidence type="ECO:0000313" key="2">
    <source>
        <dbReference type="EMBL" id="PIO74644.1"/>
    </source>
</evidence>
<dbReference type="InterPro" id="IPR015919">
    <property type="entry name" value="Cadherin-like_sf"/>
</dbReference>
<reference evidence="2 3" key="1">
    <citation type="submission" date="2015-09" db="EMBL/GenBank/DDBJ databases">
        <title>Draft genome of the parasitic nematode Teladorsagia circumcincta isolate WARC Sus (inbred).</title>
        <authorList>
            <person name="Mitreva M."/>
        </authorList>
    </citation>
    <scope>NUCLEOTIDE SEQUENCE [LARGE SCALE GENOMIC DNA]</scope>
    <source>
        <strain evidence="2 3">S</strain>
    </source>
</reference>
<sequence>MAVDADGGVHGIPEYRVEPPSDFLTVDEISGLITLKSKPDRRRNHTVEQITVIAASSHLQQTKVIVYLEIGDFPVRPMNSAISSNIFKIGAVATAALFVLLICLLGCCLFGYRSSKPKEIDSPRKQDTVSVNSSVTEYLISIGVNPNPIQSRSRFRRPDTIDSALNEYIYARVEDVLPPGPVNLSENVEQLEDLYQFSHSRLSAPTFQPLTEIFDELEEIQREQQGKHRDYVQVEI</sequence>
<dbReference type="EMBL" id="KZ345242">
    <property type="protein sequence ID" value="PIO74644.1"/>
    <property type="molecule type" value="Genomic_DNA"/>
</dbReference>
<evidence type="ECO:0008006" key="4">
    <source>
        <dbReference type="Google" id="ProtNLM"/>
    </source>
</evidence>
<organism evidence="2 3">
    <name type="scientific">Teladorsagia circumcincta</name>
    <name type="common">Brown stomach worm</name>
    <name type="synonym">Ostertagia circumcincta</name>
    <dbReference type="NCBI Taxonomy" id="45464"/>
    <lineage>
        <taxon>Eukaryota</taxon>
        <taxon>Metazoa</taxon>
        <taxon>Ecdysozoa</taxon>
        <taxon>Nematoda</taxon>
        <taxon>Chromadorea</taxon>
        <taxon>Rhabditida</taxon>
        <taxon>Rhabditina</taxon>
        <taxon>Rhabditomorpha</taxon>
        <taxon>Strongyloidea</taxon>
        <taxon>Trichostrongylidae</taxon>
        <taxon>Teladorsagia</taxon>
    </lineage>
</organism>
<protein>
    <recommendedName>
        <fullName evidence="4">Cadherin domain-containing protein</fullName>
    </recommendedName>
</protein>
<keyword evidence="1" id="KW-0472">Membrane</keyword>
<dbReference type="AlphaFoldDB" id="A0A2G9UWP1"/>
<dbReference type="OrthoDB" id="5812753at2759"/>
<proteinExistence type="predicted"/>